<sequence>MSTHSFGGSRSARFELRDTDPMVNAGTRAEAMITQPAASRDRWYSFAAYFPADGYARDSKPEIISQWHQYPDQHLGEGWTSPPTSLLVQDDKFILDVRYDASQVSSGYLLDTQKLFDLGAVSKDSWHEFVFHIVHSYGSDGLIEVWRNGTKVLEHRGGNMLNNVKLPHWKVGVYKWLWNGTGTTDTNRRVLYLDNVRVGGAAATLADM</sequence>
<dbReference type="Gene3D" id="2.60.120.200">
    <property type="match status" value="1"/>
</dbReference>
<gene>
    <name evidence="1" type="ORF">OO017_19870</name>
</gene>
<evidence type="ECO:0000313" key="1">
    <source>
        <dbReference type="EMBL" id="MCX2742218.1"/>
    </source>
</evidence>
<organism evidence="1 2">
    <name type="scientific">Pontibacter anaerobius</name>
    <dbReference type="NCBI Taxonomy" id="2993940"/>
    <lineage>
        <taxon>Bacteria</taxon>
        <taxon>Pseudomonadati</taxon>
        <taxon>Bacteroidota</taxon>
        <taxon>Cytophagia</taxon>
        <taxon>Cytophagales</taxon>
        <taxon>Hymenobacteraceae</taxon>
        <taxon>Pontibacter</taxon>
    </lineage>
</organism>
<evidence type="ECO:0000313" key="2">
    <source>
        <dbReference type="Proteomes" id="UP001207228"/>
    </source>
</evidence>
<comment type="caution">
    <text evidence="1">The sequence shown here is derived from an EMBL/GenBank/DDBJ whole genome shotgun (WGS) entry which is preliminary data.</text>
</comment>
<dbReference type="Pfam" id="PF14099">
    <property type="entry name" value="Polysacc_lyase"/>
    <property type="match status" value="1"/>
</dbReference>
<name>A0ABT3RL42_9BACT</name>
<feature type="non-terminal residue" evidence="1">
    <location>
        <position position="208"/>
    </location>
</feature>
<dbReference type="InterPro" id="IPR025975">
    <property type="entry name" value="Polysacc_lyase"/>
</dbReference>
<proteinExistence type="predicted"/>
<dbReference type="EMBL" id="JAPFQO010000028">
    <property type="protein sequence ID" value="MCX2742218.1"/>
    <property type="molecule type" value="Genomic_DNA"/>
</dbReference>
<reference evidence="1 2" key="1">
    <citation type="submission" date="2022-11" db="EMBL/GenBank/DDBJ databases">
        <title>The characterization of three novel Bacteroidetes species and genomic analysis of their roles in tidal elemental geochemical cycles.</title>
        <authorList>
            <person name="Ma K.-J."/>
        </authorList>
    </citation>
    <scope>NUCLEOTIDE SEQUENCE [LARGE SCALE GENOMIC DNA]</scope>
    <source>
        <strain evidence="1 2">M82</strain>
    </source>
</reference>
<dbReference type="GO" id="GO:0016829">
    <property type="term" value="F:lyase activity"/>
    <property type="evidence" value="ECO:0007669"/>
    <property type="project" value="UniProtKB-KW"/>
</dbReference>
<keyword evidence="1" id="KW-0456">Lyase</keyword>
<accession>A0ABT3RL42</accession>
<keyword evidence="2" id="KW-1185">Reference proteome</keyword>
<dbReference type="RefSeq" id="WP_266054452.1">
    <property type="nucleotide sequence ID" value="NZ_JAPFQO010000028.1"/>
</dbReference>
<protein>
    <submittedName>
        <fullName evidence="1">Polysaccharide lyase</fullName>
    </submittedName>
</protein>
<dbReference type="Proteomes" id="UP001207228">
    <property type="component" value="Unassembled WGS sequence"/>
</dbReference>